<organism evidence="1">
    <name type="scientific">marine sediment metagenome</name>
    <dbReference type="NCBI Taxonomy" id="412755"/>
    <lineage>
        <taxon>unclassified sequences</taxon>
        <taxon>metagenomes</taxon>
        <taxon>ecological metagenomes</taxon>
    </lineage>
</organism>
<reference evidence="1" key="1">
    <citation type="journal article" date="2014" name="Front. Microbiol.">
        <title>High frequency of phylogenetically diverse reductive dehalogenase-homologous genes in deep subseafloor sedimentary metagenomes.</title>
        <authorList>
            <person name="Kawai M."/>
            <person name="Futagami T."/>
            <person name="Toyoda A."/>
            <person name="Takaki Y."/>
            <person name="Nishi S."/>
            <person name="Hori S."/>
            <person name="Arai W."/>
            <person name="Tsubouchi T."/>
            <person name="Morono Y."/>
            <person name="Uchiyama I."/>
            <person name="Ito T."/>
            <person name="Fujiyama A."/>
            <person name="Inagaki F."/>
            <person name="Takami H."/>
        </authorList>
    </citation>
    <scope>NUCLEOTIDE SEQUENCE</scope>
    <source>
        <strain evidence="1">Expedition CK06-06</strain>
    </source>
</reference>
<dbReference type="EMBL" id="BARU01002003">
    <property type="protein sequence ID" value="GAH23115.1"/>
    <property type="molecule type" value="Genomic_DNA"/>
</dbReference>
<dbReference type="InterPro" id="IPR027417">
    <property type="entry name" value="P-loop_NTPase"/>
</dbReference>
<name>X1ES32_9ZZZZ</name>
<dbReference type="Gene3D" id="3.40.50.300">
    <property type="entry name" value="P-loop containing nucleotide triphosphate hydrolases"/>
    <property type="match status" value="1"/>
</dbReference>
<dbReference type="SUPFAM" id="SSF52540">
    <property type="entry name" value="P-loop containing nucleoside triphosphate hydrolases"/>
    <property type="match status" value="1"/>
</dbReference>
<protein>
    <submittedName>
        <fullName evidence="1">Uncharacterized protein</fullName>
    </submittedName>
</protein>
<gene>
    <name evidence="1" type="ORF">S03H2_04920</name>
</gene>
<accession>X1ES32</accession>
<proteinExistence type="predicted"/>
<feature type="non-terminal residue" evidence="1">
    <location>
        <position position="44"/>
    </location>
</feature>
<sequence length="44" mass="4997">MSKDLLLEVKNLKTYFYTDEGVVRAVDGISFDIKKEETLGMIGE</sequence>
<evidence type="ECO:0000313" key="1">
    <source>
        <dbReference type="EMBL" id="GAH23115.1"/>
    </source>
</evidence>
<dbReference type="AlphaFoldDB" id="X1ES32"/>
<comment type="caution">
    <text evidence="1">The sequence shown here is derived from an EMBL/GenBank/DDBJ whole genome shotgun (WGS) entry which is preliminary data.</text>
</comment>